<organism evidence="3 5">
    <name type="scientific">Acutalibacter muris</name>
    <dbReference type="NCBI Taxonomy" id="1796620"/>
    <lineage>
        <taxon>Bacteria</taxon>
        <taxon>Bacillati</taxon>
        <taxon>Bacillota</taxon>
        <taxon>Clostridia</taxon>
        <taxon>Eubacteriales</taxon>
        <taxon>Acutalibacteraceae</taxon>
        <taxon>Acutalibacter</taxon>
    </lineage>
</organism>
<dbReference type="AlphaFoldDB" id="A0A1Z2XTE9"/>
<dbReference type="KEGG" id="amur:ADH66_14290"/>
<name>A0A1Z2XTE9_9FIRM</name>
<proteinExistence type="predicted"/>
<reference evidence="2" key="1">
    <citation type="journal article" date="2017" name="Genome Announc.">
        <title>High-Quality Whole-Genome Sequences of the Oligo-Mouse-Microbiota Bacterial Community.</title>
        <authorList>
            <person name="Garzetti D."/>
            <person name="Brugiroux S."/>
            <person name="Bunk B."/>
            <person name="Pukall R."/>
            <person name="McCoy K.D."/>
            <person name="Macpherson A.J."/>
            <person name="Stecher B."/>
        </authorList>
    </citation>
    <scope>NUCLEOTIDE SEQUENCE</scope>
    <source>
        <strain evidence="2">KB18</strain>
    </source>
</reference>
<evidence type="ECO:0000313" key="5">
    <source>
        <dbReference type="Proteomes" id="UP000596035"/>
    </source>
</evidence>
<dbReference type="EMBL" id="CP021422">
    <property type="protein sequence ID" value="ASB41728.1"/>
    <property type="molecule type" value="Genomic_DNA"/>
</dbReference>
<dbReference type="Pfam" id="PF22712">
    <property type="entry name" value="SNaCT7"/>
    <property type="match status" value="1"/>
</dbReference>
<dbReference type="EMBL" id="CP065321">
    <property type="protein sequence ID" value="QQR30993.1"/>
    <property type="molecule type" value="Genomic_DNA"/>
</dbReference>
<dbReference type="Proteomes" id="UP000196710">
    <property type="component" value="Chromosome"/>
</dbReference>
<dbReference type="SUPFAM" id="SSF52540">
    <property type="entry name" value="P-loop containing nucleoside triphosphate hydrolases"/>
    <property type="match status" value="1"/>
</dbReference>
<dbReference type="PANTHER" id="PTHR46844">
    <property type="entry name" value="SLR5058 PROTEIN"/>
    <property type="match status" value="1"/>
</dbReference>
<feature type="domain" description="Short NACHT-associated C-terminal" evidence="1">
    <location>
        <begin position="445"/>
        <end position="603"/>
    </location>
</feature>
<evidence type="ECO:0000259" key="1">
    <source>
        <dbReference type="Pfam" id="PF22712"/>
    </source>
</evidence>
<sequence>MDINNTEIVTKVATGLIEDAIKCSWEKVKKWFKDIDAKDSVRYGDAYEQYLDNTYRKYSKIKTIIYRRSPRNLYDFYECIGVRYEGKTIDTSTINNLLEIGKKIIITGTGGTGKSILFKHLYLDTIMSTGYIPVMIELRSFNSFEIKSGAIEETIYNTLVENGFPLEREYYEYSMREGGYVILLDGFDELNRDKSTRLSSEIKSLSDKYRENCYLISSRPSEQFIGWNDFLETETKPLSKQQAISLVDKIDFDESVKAIFCKELENVLFDKYKSFSENPLLLNIMLLTFNNNAAIPDKLNDFYDQAFATLFNMHDATKDAYVRDIRTQLGCDDFKLVFSYICFKSYFYSEYEFTEMRMREYISMAKEKYSQFRFTVDEFLDDLVSSVCMIIKDGLHYHFAHRSFQEYFAAWYTCKLTDNIQSKLLSNWLKESDTVITDLYFNMLFNMQSEKVNKIVFAPILGQIKKKYTDLGFTIVFLKSLFHGVILKTYRHDGGMRKSLSLAIKDKQKCYTLKLTCILNGYGFPPANAEAEEKVFDSFKKNGIVMGETVPFDTALKYVSDNNLLEALKWFDNQIAFIVSILERNKESGIGQKKKVSSILDEL</sequence>
<evidence type="ECO:0000313" key="4">
    <source>
        <dbReference type="Proteomes" id="UP000196710"/>
    </source>
</evidence>
<gene>
    <name evidence="2" type="ORF">ADH66_14290</name>
    <name evidence="3" type="ORF">I5Q82_04660</name>
</gene>
<dbReference type="Proteomes" id="UP000596035">
    <property type="component" value="Chromosome"/>
</dbReference>
<keyword evidence="4" id="KW-1185">Reference proteome</keyword>
<dbReference type="PANTHER" id="PTHR46844:SF1">
    <property type="entry name" value="SLR5058 PROTEIN"/>
    <property type="match status" value="1"/>
</dbReference>
<evidence type="ECO:0000313" key="3">
    <source>
        <dbReference type="EMBL" id="QQR30993.1"/>
    </source>
</evidence>
<dbReference type="InterPro" id="IPR055049">
    <property type="entry name" value="SNaCT7"/>
</dbReference>
<protein>
    <recommendedName>
        <fullName evidence="1">Short NACHT-associated C-terminal domain-containing protein</fullName>
    </recommendedName>
</protein>
<reference evidence="4" key="2">
    <citation type="submission" date="2017-05" db="EMBL/GenBank/DDBJ databases">
        <title>Improved OligoMM genomes.</title>
        <authorList>
            <person name="Garzetti D."/>
        </authorList>
    </citation>
    <scope>NUCLEOTIDE SEQUENCE [LARGE SCALE GENOMIC DNA]</scope>
    <source>
        <strain evidence="4">KB18</strain>
    </source>
</reference>
<reference evidence="3 5" key="3">
    <citation type="submission" date="2020-11" db="EMBL/GenBank/DDBJ databases">
        <title>Closed and high quality bacterial genomes of the OMM12 community.</title>
        <authorList>
            <person name="Marbouty M."/>
            <person name="Lamy-Besnier Q."/>
            <person name="Debarbieux L."/>
            <person name="Koszul R."/>
        </authorList>
    </citation>
    <scope>NUCLEOTIDE SEQUENCE [LARGE SCALE GENOMIC DNA]</scope>
    <source>
        <strain evidence="3 5">KB18</strain>
    </source>
</reference>
<dbReference type="InterPro" id="IPR027417">
    <property type="entry name" value="P-loop_NTPase"/>
</dbReference>
<accession>A0A1Z2XTE9</accession>
<dbReference type="RefSeq" id="WP_066539362.1">
    <property type="nucleotide sequence ID" value="NZ_CP021422.1"/>
</dbReference>
<dbReference type="Gene3D" id="3.40.50.300">
    <property type="entry name" value="P-loop containing nucleotide triphosphate hydrolases"/>
    <property type="match status" value="1"/>
</dbReference>
<evidence type="ECO:0000313" key="2">
    <source>
        <dbReference type="EMBL" id="ASB41728.1"/>
    </source>
</evidence>